<keyword evidence="2" id="KW-1185">Reference proteome</keyword>
<evidence type="ECO:0000313" key="1">
    <source>
        <dbReference type="EMBL" id="KAF4613431.1"/>
    </source>
</evidence>
<proteinExistence type="predicted"/>
<dbReference type="AlphaFoldDB" id="A0A8H4QMC3"/>
<protein>
    <submittedName>
        <fullName evidence="1">Uncharacterized protein</fullName>
    </submittedName>
</protein>
<dbReference type="PANTHER" id="PTHR38111:SF6">
    <property type="entry name" value="FINGER DOMAIN PROTEIN, PUTATIVE (AFU_ORTHOLOGUE AFUA_8G01940)-RELATED"/>
    <property type="match status" value="1"/>
</dbReference>
<accession>A0A8H4QMC3</accession>
<name>A0A8H4QMC3_9HELO</name>
<organism evidence="1 2">
    <name type="scientific">Cudoniella acicularis</name>
    <dbReference type="NCBI Taxonomy" id="354080"/>
    <lineage>
        <taxon>Eukaryota</taxon>
        <taxon>Fungi</taxon>
        <taxon>Dikarya</taxon>
        <taxon>Ascomycota</taxon>
        <taxon>Pezizomycotina</taxon>
        <taxon>Leotiomycetes</taxon>
        <taxon>Helotiales</taxon>
        <taxon>Tricladiaceae</taxon>
        <taxon>Cudoniella</taxon>
    </lineage>
</organism>
<sequence>MADSTQNDFKFVMQDPNRSFTKKTRTVIKKQAMRAVGATRRKTDPSSNKNSTIVLRRPTRRDLGLGHPLPPMPLSGLELLVRDRGIDPIDLSALTSIHIGTIASTIFASEPSRLSGVLLCHQRSYFSFIPSRFGHSLVLDDAFRCLITVVHSMLVPDHKPSQDKILSCYGKALHSLQSAVSDPAARYSTEAICATAILALFELLESPKGQLWSQHIAGASRLIQLKGPSRFTSEFDKALLISLSYPICAEALLNNEACFLDNPKWIEALTAACIPNETFSDRSALGIDLIILKSKIPGLVKKTNHAVFIQETLQPKDFDALADEIRVVRTAIVTWRRKFNTALLHAEPHPQNKTIDFAKRYELLGISLIINIMLSRLLASIVPNDRALLEEEAQNLAIELKSVQGSLGHSKRAQFYFEQKAKLADAAIDTHEEFREEIGSGRVVESWRLERFFEAIGRKCCDGKTCCERNG</sequence>
<reference evidence="1 2" key="1">
    <citation type="submission" date="2020-03" db="EMBL/GenBank/DDBJ databases">
        <title>Draft Genome Sequence of Cudoniella acicularis.</title>
        <authorList>
            <person name="Buettner E."/>
            <person name="Kellner H."/>
        </authorList>
    </citation>
    <scope>NUCLEOTIDE SEQUENCE [LARGE SCALE GENOMIC DNA]</scope>
    <source>
        <strain evidence="1 2">DSM 108380</strain>
    </source>
</reference>
<evidence type="ECO:0000313" key="2">
    <source>
        <dbReference type="Proteomes" id="UP000566819"/>
    </source>
</evidence>
<dbReference type="PANTHER" id="PTHR38111">
    <property type="entry name" value="ZN(2)-C6 FUNGAL-TYPE DOMAIN-CONTAINING PROTEIN-RELATED"/>
    <property type="match status" value="1"/>
</dbReference>
<dbReference type="EMBL" id="JAAMPI010002419">
    <property type="protein sequence ID" value="KAF4613431.1"/>
    <property type="molecule type" value="Genomic_DNA"/>
</dbReference>
<dbReference type="Proteomes" id="UP000566819">
    <property type="component" value="Unassembled WGS sequence"/>
</dbReference>
<dbReference type="InterPro" id="IPR053178">
    <property type="entry name" value="Osmoadaptation_assoc"/>
</dbReference>
<comment type="caution">
    <text evidence="1">The sequence shown here is derived from an EMBL/GenBank/DDBJ whole genome shotgun (WGS) entry which is preliminary data.</text>
</comment>
<dbReference type="OrthoDB" id="5126878at2759"/>
<gene>
    <name evidence="1" type="ORF">G7Y89_g15456</name>
</gene>